<evidence type="ECO:0000256" key="3">
    <source>
        <dbReference type="PIRSR" id="PIRSR613078-2"/>
    </source>
</evidence>
<feature type="binding site" evidence="3">
    <location>
        <begin position="5"/>
        <end position="12"/>
    </location>
    <ligand>
        <name>substrate</name>
    </ligand>
</feature>
<evidence type="ECO:0000313" key="4">
    <source>
        <dbReference type="EMBL" id="GAL85952.1"/>
    </source>
</evidence>
<dbReference type="Gene3D" id="3.40.50.1240">
    <property type="entry name" value="Phosphoglycerate mutase-like"/>
    <property type="match status" value="1"/>
</dbReference>
<dbReference type="GO" id="GO:0005829">
    <property type="term" value="C:cytosol"/>
    <property type="evidence" value="ECO:0007669"/>
    <property type="project" value="TreeGrafter"/>
</dbReference>
<name>A0A098LHQ3_9BACT</name>
<dbReference type="SUPFAM" id="SSF53254">
    <property type="entry name" value="Phosphoglycerate mutase-like"/>
    <property type="match status" value="1"/>
</dbReference>
<proteinExistence type="predicted"/>
<keyword evidence="5" id="KW-1185">Reference proteome</keyword>
<dbReference type="SMART" id="SM00855">
    <property type="entry name" value="PGAM"/>
    <property type="match status" value="1"/>
</dbReference>
<dbReference type="InterPro" id="IPR051695">
    <property type="entry name" value="Phosphoglycerate_Mutase"/>
</dbReference>
<gene>
    <name evidence="4" type="ORF">MYP_3181</name>
</gene>
<dbReference type="GO" id="GO:0043456">
    <property type="term" value="P:regulation of pentose-phosphate shunt"/>
    <property type="evidence" value="ECO:0007669"/>
    <property type="project" value="TreeGrafter"/>
</dbReference>
<dbReference type="CDD" id="cd07067">
    <property type="entry name" value="HP_PGM_like"/>
    <property type="match status" value="1"/>
</dbReference>
<keyword evidence="1" id="KW-0378">Hydrolase</keyword>
<sequence length="205" mass="23885">MYIVRHGETDYNACHILQGSGVDLGLNEKGLLQSQNFYEFYKSIPFTKIYTSILKRSIQSVDLFIKWGISHEAYIELNEISYGIYDGVKSSIEPEGLYKKLTQKWNEGNMDAKLPDGESPIDVRDRIRPFLQHLIHDVTDEYILICIHGRVMRILLATLIELDLIDMNLFNHSNMGLYVVKYRSPFFCFEKFNDLTHLQVHPFDS</sequence>
<feature type="binding site" evidence="3">
    <location>
        <position position="56"/>
    </location>
    <ligand>
        <name>substrate</name>
    </ligand>
</feature>
<organism evidence="4 5">
    <name type="scientific">Sporocytophaga myxococcoides</name>
    <dbReference type="NCBI Taxonomy" id="153721"/>
    <lineage>
        <taxon>Bacteria</taxon>
        <taxon>Pseudomonadati</taxon>
        <taxon>Bacteroidota</taxon>
        <taxon>Cytophagia</taxon>
        <taxon>Cytophagales</taxon>
        <taxon>Cytophagaceae</taxon>
        <taxon>Sporocytophaga</taxon>
    </lineage>
</organism>
<feature type="active site" description="Tele-phosphohistidine intermediate" evidence="2">
    <location>
        <position position="6"/>
    </location>
</feature>
<dbReference type="PROSITE" id="PS00175">
    <property type="entry name" value="PG_MUTASE"/>
    <property type="match status" value="1"/>
</dbReference>
<dbReference type="AlphaFoldDB" id="A0A098LHQ3"/>
<dbReference type="InterPro" id="IPR013078">
    <property type="entry name" value="His_Pase_superF_clade-1"/>
</dbReference>
<feature type="binding site" evidence="3">
    <location>
        <begin position="79"/>
        <end position="82"/>
    </location>
    <ligand>
        <name>substrate</name>
    </ligand>
</feature>
<dbReference type="PANTHER" id="PTHR46517:SF1">
    <property type="entry name" value="FRUCTOSE-2,6-BISPHOSPHATASE TIGAR"/>
    <property type="match status" value="1"/>
</dbReference>
<evidence type="ECO:0000256" key="2">
    <source>
        <dbReference type="PIRSR" id="PIRSR613078-1"/>
    </source>
</evidence>
<dbReference type="STRING" id="153721.MYP_3181"/>
<dbReference type="eggNOG" id="COG0406">
    <property type="taxonomic scope" value="Bacteria"/>
</dbReference>
<reference evidence="4 5" key="1">
    <citation type="submission" date="2014-09" db="EMBL/GenBank/DDBJ databases">
        <title>Sporocytophaga myxococcoides PG-01 genome sequencing.</title>
        <authorList>
            <person name="Liu L."/>
            <person name="Gao P.J."/>
            <person name="Chen G.J."/>
            <person name="Wang L.S."/>
        </authorList>
    </citation>
    <scope>NUCLEOTIDE SEQUENCE [LARGE SCALE GENOMIC DNA]</scope>
    <source>
        <strain evidence="4 5">PG-01</strain>
    </source>
</reference>
<dbReference type="InterPro" id="IPR029033">
    <property type="entry name" value="His_PPase_superfam"/>
</dbReference>
<evidence type="ECO:0000256" key="1">
    <source>
        <dbReference type="ARBA" id="ARBA00022801"/>
    </source>
</evidence>
<dbReference type="GO" id="GO:0004331">
    <property type="term" value="F:fructose-2,6-bisphosphate 2-phosphatase activity"/>
    <property type="evidence" value="ECO:0007669"/>
    <property type="project" value="TreeGrafter"/>
</dbReference>
<comment type="caution">
    <text evidence="4">The sequence shown here is derived from an EMBL/GenBank/DDBJ whole genome shotgun (WGS) entry which is preliminary data.</text>
</comment>
<evidence type="ECO:0000313" key="5">
    <source>
        <dbReference type="Proteomes" id="UP000030185"/>
    </source>
</evidence>
<dbReference type="Proteomes" id="UP000030185">
    <property type="component" value="Unassembled WGS sequence"/>
</dbReference>
<accession>A0A098LHQ3</accession>
<dbReference type="EMBL" id="BBLT01000006">
    <property type="protein sequence ID" value="GAL85952.1"/>
    <property type="molecule type" value="Genomic_DNA"/>
</dbReference>
<protein>
    <submittedName>
        <fullName evidence="4">Phosphoglycerate mutase family</fullName>
    </submittedName>
</protein>
<dbReference type="GO" id="GO:0045820">
    <property type="term" value="P:negative regulation of glycolytic process"/>
    <property type="evidence" value="ECO:0007669"/>
    <property type="project" value="TreeGrafter"/>
</dbReference>
<feature type="active site" description="Proton donor/acceptor" evidence="2">
    <location>
        <position position="79"/>
    </location>
</feature>
<dbReference type="PANTHER" id="PTHR46517">
    <property type="entry name" value="FRUCTOSE-2,6-BISPHOSPHATASE TIGAR"/>
    <property type="match status" value="1"/>
</dbReference>
<dbReference type="InterPro" id="IPR001345">
    <property type="entry name" value="PG/BPGM_mutase_AS"/>
</dbReference>
<dbReference type="Pfam" id="PF00300">
    <property type="entry name" value="His_Phos_1"/>
    <property type="match status" value="1"/>
</dbReference>